<evidence type="ECO:0000313" key="4">
    <source>
        <dbReference type="EMBL" id="TCK65089.1"/>
    </source>
</evidence>
<comment type="caution">
    <text evidence="4">The sequence shown here is derived from an EMBL/GenBank/DDBJ whole genome shotgun (WGS) entry which is preliminary data.</text>
</comment>
<dbReference type="AlphaFoldDB" id="A0A4R1KMZ8"/>
<gene>
    <name evidence="4" type="ORF">DFQ05_2302</name>
</gene>
<sequence>MFSKSFKIYFAIAGLIFFIVGCASRGRPDGGPKDETPPEITKESPPNYSTNFKAEEIRIYFNEYVKIKDLQKQLIISPPMKTQPAITPMGNASTYIKIKIKDTLEANTTYAFNFGNSIVDNNEENPYPYYRYVFSTGDTIDSLSVKGAVFDAESRSADPFVSVMLYEIDSSYTDSIVYKQKPKYVTNTLDSLTTFSIDNIKEGTYKLVALKDENSNFTFEPKTDKIGFYEGEISVPTDSLYNITLFKEVPDFKVLKPSQVAEQRILFPFEGYLKDIDITVESDSIKNLEYRITRDKEKDTLYYWYKPKVEVDSASFLVKSELFTETFKYKFRGGDRDSLIVSPLKAGTISFNEKFTLEATTPFEKIDTTKIQLINKDSIRVAYDVEFDRLYNRYKFKIDLNESENYKMELLPSAITDFYGEVNDTLNFSFSTRKESDYGSIRVNLVNAKLPVIVQLTDDRGKVLHERYTDEYPAVDFNNIEAKQYQLRVVFDENKNRRFDTGNYLKKIQPERISYYPNPEDTNVRANFDFVVTFTLLEE</sequence>
<name>A0A4R1KMZ8_9FLAO</name>
<dbReference type="EMBL" id="SMGI01000004">
    <property type="protein sequence ID" value="TCK65089.1"/>
    <property type="molecule type" value="Genomic_DNA"/>
</dbReference>
<dbReference type="RefSeq" id="WP_132705523.1">
    <property type="nucleotide sequence ID" value="NZ_SMGI01000004.1"/>
</dbReference>
<feature type="region of interest" description="Disordered" evidence="2">
    <location>
        <begin position="28"/>
        <end position="49"/>
    </location>
</feature>
<reference evidence="4 5" key="1">
    <citation type="journal article" date="2015" name="Stand. Genomic Sci.">
        <title>Genomic Encyclopedia of Bacterial and Archaeal Type Strains, Phase III: the genomes of soil and plant-associated and newly described type strains.</title>
        <authorList>
            <person name="Whitman W.B."/>
            <person name="Woyke T."/>
            <person name="Klenk H.P."/>
            <person name="Zhou Y."/>
            <person name="Lilburn T.G."/>
            <person name="Beck B.J."/>
            <person name="De Vos P."/>
            <person name="Vandamme P."/>
            <person name="Eisen J.A."/>
            <person name="Garrity G."/>
            <person name="Hugenholtz P."/>
            <person name="Kyrpides N.C."/>
        </authorList>
    </citation>
    <scope>NUCLEOTIDE SEQUENCE [LARGE SCALE GENOMIC DNA]</scope>
    <source>
        <strain evidence="4 5">CECT 8445</strain>
    </source>
</reference>
<dbReference type="Proteomes" id="UP000295714">
    <property type="component" value="Unassembled WGS sequence"/>
</dbReference>
<evidence type="ECO:0000256" key="1">
    <source>
        <dbReference type="ARBA" id="ARBA00022729"/>
    </source>
</evidence>
<dbReference type="Pfam" id="PF13205">
    <property type="entry name" value="Big_5"/>
    <property type="match status" value="1"/>
</dbReference>
<dbReference type="OrthoDB" id="9809989at2"/>
<proteinExistence type="predicted"/>
<feature type="compositionally biased region" description="Basic and acidic residues" evidence="2">
    <location>
        <begin position="28"/>
        <end position="42"/>
    </location>
</feature>
<keyword evidence="1" id="KW-0732">Signal</keyword>
<dbReference type="PROSITE" id="PS51257">
    <property type="entry name" value="PROKAR_LIPOPROTEIN"/>
    <property type="match status" value="1"/>
</dbReference>
<protein>
    <submittedName>
        <fullName evidence="4">Ig-like domain-containing protein</fullName>
    </submittedName>
</protein>
<keyword evidence="5" id="KW-1185">Reference proteome</keyword>
<feature type="domain" description="SbsA Ig-like" evidence="3">
    <location>
        <begin position="34"/>
        <end position="136"/>
    </location>
</feature>
<evidence type="ECO:0000256" key="2">
    <source>
        <dbReference type="SAM" id="MobiDB-lite"/>
    </source>
</evidence>
<organism evidence="4 5">
    <name type="scientific">Winogradskyella wandonensis</name>
    <dbReference type="NCBI Taxonomy" id="1442586"/>
    <lineage>
        <taxon>Bacteria</taxon>
        <taxon>Pseudomonadati</taxon>
        <taxon>Bacteroidota</taxon>
        <taxon>Flavobacteriia</taxon>
        <taxon>Flavobacteriales</taxon>
        <taxon>Flavobacteriaceae</taxon>
        <taxon>Winogradskyella</taxon>
    </lineage>
</organism>
<evidence type="ECO:0000313" key="5">
    <source>
        <dbReference type="Proteomes" id="UP000295714"/>
    </source>
</evidence>
<dbReference type="InterPro" id="IPR032812">
    <property type="entry name" value="SbsA_Ig"/>
</dbReference>
<accession>A0A4R1KMZ8</accession>
<evidence type="ECO:0000259" key="3">
    <source>
        <dbReference type="Pfam" id="PF13205"/>
    </source>
</evidence>